<gene>
    <name evidence="1" type="ORF">AAL_08450</name>
</gene>
<dbReference type="Proteomes" id="UP000078544">
    <property type="component" value="Unassembled WGS sequence"/>
</dbReference>
<evidence type="ECO:0000313" key="1">
    <source>
        <dbReference type="EMBL" id="KZZ87062.1"/>
    </source>
</evidence>
<dbReference type="OrthoDB" id="5422293at2759"/>
<protein>
    <submittedName>
        <fullName evidence="1">Uncharacterized protein</fullName>
    </submittedName>
</protein>
<organism evidence="1 2">
    <name type="scientific">Moelleriella libera RCEF 2490</name>
    <dbReference type="NCBI Taxonomy" id="1081109"/>
    <lineage>
        <taxon>Eukaryota</taxon>
        <taxon>Fungi</taxon>
        <taxon>Dikarya</taxon>
        <taxon>Ascomycota</taxon>
        <taxon>Pezizomycotina</taxon>
        <taxon>Sordariomycetes</taxon>
        <taxon>Hypocreomycetidae</taxon>
        <taxon>Hypocreales</taxon>
        <taxon>Clavicipitaceae</taxon>
        <taxon>Moelleriella</taxon>
    </lineage>
</organism>
<proteinExistence type="predicted"/>
<evidence type="ECO:0000313" key="2">
    <source>
        <dbReference type="Proteomes" id="UP000078544"/>
    </source>
</evidence>
<dbReference type="EMBL" id="AZGY01000044">
    <property type="protein sequence ID" value="KZZ87062.1"/>
    <property type="molecule type" value="Genomic_DNA"/>
</dbReference>
<keyword evidence="2" id="KW-1185">Reference proteome</keyword>
<name>A0A162ICJ4_9HYPO</name>
<sequence length="223" mass="26015">MKQWACKADNRLWLPVSRWLSSLKKKESSATTTGAAIHEPLPPTPRELIAKRTVYELPILNRRAPQEGDEPLKALYRIYEHLLLDQWLEIRNEFEAFWYHSSWAICEIPDPKDPDPERYACLACIPQLLRVAFNQRIRFGLPRDAPPIFTGKMMEEWKKRDKQFEELPAWVEGVPPVRDLLAIPHWDNSKRDFVTLTGFEDEGASSECASKNILILQPHIHFM</sequence>
<comment type="caution">
    <text evidence="1">The sequence shown here is derived from an EMBL/GenBank/DDBJ whole genome shotgun (WGS) entry which is preliminary data.</text>
</comment>
<accession>A0A162ICJ4</accession>
<dbReference type="AlphaFoldDB" id="A0A162ICJ4"/>
<reference evidence="1 2" key="1">
    <citation type="journal article" date="2016" name="Genome Biol. Evol.">
        <title>Divergent and convergent evolution of fungal pathogenicity.</title>
        <authorList>
            <person name="Shang Y."/>
            <person name="Xiao G."/>
            <person name="Zheng P."/>
            <person name="Cen K."/>
            <person name="Zhan S."/>
            <person name="Wang C."/>
        </authorList>
    </citation>
    <scope>NUCLEOTIDE SEQUENCE [LARGE SCALE GENOMIC DNA]</scope>
    <source>
        <strain evidence="1 2">RCEF 2490</strain>
    </source>
</reference>